<reference evidence="14 15" key="2">
    <citation type="submission" date="2017-04" db="EMBL/GenBank/DDBJ databases">
        <title>CpG methylation of centromeres and impact of large insertions on vertebrate speciation.</title>
        <authorList>
            <person name="Ichikawa K."/>
            <person name="Yoshimura J."/>
            <person name="Morishita S."/>
        </authorList>
    </citation>
    <scope>NUCLEOTIDE SEQUENCE</scope>
    <source>
        <strain evidence="14 15">HNI</strain>
    </source>
</reference>
<feature type="region of interest" description="Disordered" evidence="11">
    <location>
        <begin position="1"/>
        <end position="56"/>
    </location>
</feature>
<keyword evidence="5 10" id="KW-0175">Coiled coil</keyword>
<dbReference type="InterPro" id="IPR029440">
    <property type="entry name" value="DRC1_C"/>
</dbReference>
<feature type="domain" description="Dynein regulatory complex protein 1/2 N-terminal" evidence="12">
    <location>
        <begin position="83"/>
        <end position="173"/>
    </location>
</feature>
<accession>A0A3P9KTV9</accession>
<evidence type="ECO:0000256" key="6">
    <source>
        <dbReference type="ARBA" id="ARBA00023069"/>
    </source>
</evidence>
<evidence type="ECO:0000259" key="13">
    <source>
        <dbReference type="Pfam" id="PF14775"/>
    </source>
</evidence>
<dbReference type="GO" id="GO:0070286">
    <property type="term" value="P:axonemal dynein complex assembly"/>
    <property type="evidence" value="ECO:0007669"/>
    <property type="project" value="InterPro"/>
</dbReference>
<feature type="compositionally biased region" description="Basic and acidic residues" evidence="11">
    <location>
        <begin position="42"/>
        <end position="56"/>
    </location>
</feature>
<evidence type="ECO:0000256" key="7">
    <source>
        <dbReference type="ARBA" id="ARBA00023273"/>
    </source>
</evidence>
<evidence type="ECO:0000256" key="9">
    <source>
        <dbReference type="ARBA" id="ARBA00046115"/>
    </source>
</evidence>
<keyword evidence="7" id="KW-0966">Cell projection</keyword>
<comment type="subcellular location">
    <subcellularLocation>
        <location evidence="1">Cytoplasm</location>
        <location evidence="1">Cytoskeleton</location>
        <location evidence="1">Flagellum axoneme</location>
    </subcellularLocation>
</comment>
<feature type="region of interest" description="Disordered" evidence="11">
    <location>
        <begin position="476"/>
        <end position="510"/>
    </location>
</feature>
<dbReference type="Pfam" id="PF14775">
    <property type="entry name" value="NYD-SP28_assoc"/>
    <property type="match status" value="1"/>
</dbReference>
<dbReference type="Pfam" id="PF14772">
    <property type="entry name" value="NYD-SP28"/>
    <property type="match status" value="1"/>
</dbReference>
<dbReference type="PANTHER" id="PTHR21625">
    <property type="entry name" value="NYD-SP28 PROTEIN"/>
    <property type="match status" value="1"/>
</dbReference>
<sequence>MDGKEKGSKKKKKSLLSFSAISNETNSSFMSSNVTNEEPNDEGDKTPENPEEESHMRILSLHRDLTAALINIQTAAVAIVATTKLENAQETIAELQEKDEQSSQKIFEELIEGWSTTAHQKLAHQDLLEALESQQHLCAAVIRDKKILINDLKQELNRRHESYVRTLRKNAEELNLVTVMMEEKMKIMTDVYREESEQMERIHQQEVEILLTKDKDQWEKQIKALCDKELQLLTERKKKVKEYEEKCHDKILGDVINNAKSKVSVKNLQKKVPSDLLVPKNNLHAQLAKQSKEMSTFLNGRIFSLKNDIKKLRETYTEKERELKNCTDKLYGEYQRSYQRVQRCNQMQMKTRHNSVDAKQFKELQQMIDGELNQLAQRALTIDSLICQYLGLPWKQDNTTMMELLGPIQEQVPNFGQLNYETDKCNQGMIESDNKEKEKLCKEALETSVDPLWDEMKSSAGCSGMMKAVEASAPTHSSIHHKPFLPPLKLHPGLKRESRESSEKQISSSWHGQVLDASEVGARWERLANVIPEEKVRMWEIAQKQLLQHHSVLREISDLSLETENLRQKNLQLKKQLQERGISVTNSCVFDPEEG</sequence>
<feature type="domain" description="Dynein regulatory complex protein 1 C-terminal" evidence="13">
    <location>
        <begin position="524"/>
        <end position="579"/>
    </location>
</feature>
<reference evidence="14" key="4">
    <citation type="submission" date="2025-09" db="UniProtKB">
        <authorList>
            <consortium name="Ensembl"/>
        </authorList>
    </citation>
    <scope>IDENTIFICATION</scope>
    <source>
        <strain evidence="14">HNI</strain>
    </source>
</reference>
<evidence type="ECO:0000256" key="2">
    <source>
        <dbReference type="ARBA" id="ARBA00009688"/>
    </source>
</evidence>
<proteinExistence type="inferred from homology"/>
<reference key="1">
    <citation type="journal article" date="2007" name="Nature">
        <title>The medaka draft genome and insights into vertebrate genome evolution.</title>
        <authorList>
            <person name="Kasahara M."/>
            <person name="Naruse K."/>
            <person name="Sasaki S."/>
            <person name="Nakatani Y."/>
            <person name="Qu W."/>
            <person name="Ahsan B."/>
            <person name="Yamada T."/>
            <person name="Nagayasu Y."/>
            <person name="Doi K."/>
            <person name="Kasai Y."/>
            <person name="Jindo T."/>
            <person name="Kobayashi D."/>
            <person name="Shimada A."/>
            <person name="Toyoda A."/>
            <person name="Kuroki Y."/>
            <person name="Fujiyama A."/>
            <person name="Sasaki T."/>
            <person name="Shimizu A."/>
            <person name="Asakawa S."/>
            <person name="Shimizu N."/>
            <person name="Hashimoto S."/>
            <person name="Yang J."/>
            <person name="Lee Y."/>
            <person name="Matsushima K."/>
            <person name="Sugano S."/>
            <person name="Sakaizumi M."/>
            <person name="Narita T."/>
            <person name="Ohishi K."/>
            <person name="Haga S."/>
            <person name="Ohta F."/>
            <person name="Nomoto H."/>
            <person name="Nogata K."/>
            <person name="Morishita T."/>
            <person name="Endo T."/>
            <person name="Shin-I T."/>
            <person name="Takeda H."/>
            <person name="Morishita S."/>
            <person name="Kohara Y."/>
        </authorList>
    </citation>
    <scope>NUCLEOTIDE SEQUENCE [LARGE SCALE GENOMIC DNA]</scope>
    <source>
        <strain>Hd-rR</strain>
    </source>
</reference>
<evidence type="ECO:0000256" key="3">
    <source>
        <dbReference type="ARBA" id="ARBA00013815"/>
    </source>
</evidence>
<evidence type="ECO:0000313" key="15">
    <source>
        <dbReference type="Proteomes" id="UP000265180"/>
    </source>
</evidence>
<protein>
    <recommendedName>
        <fullName evidence="3">Dynein regulatory complex protein 1</fullName>
    </recommendedName>
    <alternativeName>
        <fullName evidence="8">Coiled-coil domain-containing protein 164</fullName>
    </alternativeName>
</protein>
<evidence type="ECO:0000313" key="14">
    <source>
        <dbReference type="Ensembl" id="ENSORLP00020011841.1"/>
    </source>
</evidence>
<dbReference type="Ensembl" id="ENSORLT00020018861.1">
    <property type="protein sequence ID" value="ENSORLP00020011841.1"/>
    <property type="gene ID" value="ENSORLG00020012789.1"/>
</dbReference>
<feature type="compositionally biased region" description="Polar residues" evidence="11">
    <location>
        <begin position="19"/>
        <end position="37"/>
    </location>
</feature>
<keyword evidence="6" id="KW-0969">Cilium</keyword>
<evidence type="ECO:0000259" key="12">
    <source>
        <dbReference type="Pfam" id="PF14772"/>
    </source>
</evidence>
<comment type="similarity">
    <text evidence="2">Belongs to the DRC1 family.</text>
</comment>
<evidence type="ECO:0000256" key="11">
    <source>
        <dbReference type="SAM" id="MobiDB-lite"/>
    </source>
</evidence>
<feature type="coiled-coil region" evidence="10">
    <location>
        <begin position="302"/>
        <end position="329"/>
    </location>
</feature>
<evidence type="ECO:0000256" key="5">
    <source>
        <dbReference type="ARBA" id="ARBA00023054"/>
    </source>
</evidence>
<organism evidence="14 15">
    <name type="scientific">Oryzias latipes</name>
    <name type="common">Japanese rice fish</name>
    <name type="synonym">Japanese killifish</name>
    <dbReference type="NCBI Taxonomy" id="8090"/>
    <lineage>
        <taxon>Eukaryota</taxon>
        <taxon>Metazoa</taxon>
        <taxon>Chordata</taxon>
        <taxon>Craniata</taxon>
        <taxon>Vertebrata</taxon>
        <taxon>Euteleostomi</taxon>
        <taxon>Actinopterygii</taxon>
        <taxon>Neopterygii</taxon>
        <taxon>Teleostei</taxon>
        <taxon>Neoteleostei</taxon>
        <taxon>Acanthomorphata</taxon>
        <taxon>Ovalentaria</taxon>
        <taxon>Atherinomorphae</taxon>
        <taxon>Beloniformes</taxon>
        <taxon>Adrianichthyidae</taxon>
        <taxon>Oryziinae</taxon>
        <taxon>Oryzias</taxon>
    </lineage>
</organism>
<feature type="compositionally biased region" description="Basic and acidic residues" evidence="11">
    <location>
        <begin position="494"/>
        <end position="503"/>
    </location>
</feature>
<dbReference type="InterPro" id="IPR039505">
    <property type="entry name" value="DRC1/2_N"/>
</dbReference>
<evidence type="ECO:0000256" key="10">
    <source>
        <dbReference type="SAM" id="Coils"/>
    </source>
</evidence>
<comment type="function">
    <text evidence="9">Component of the nexin-dynein regulatory complex (N-DRC) a key regulator of ciliary/flagellar motility which maintains the alignment and integrity of the distal axoneme and regulates microtubule sliding in motile axonemes. Plays a critical role in the assembly of N-DRC and also stabilizes the assembly of multiple inner dynein arms and radial spokes. Coassembles with CCDC65/DRC2 to form a central scaffold needed for assembly of the N-DRC and its attachment to the outer doublet microtubules.</text>
</comment>
<dbReference type="Proteomes" id="UP000265180">
    <property type="component" value="Chromosome 24"/>
</dbReference>
<evidence type="ECO:0000256" key="4">
    <source>
        <dbReference type="ARBA" id="ARBA00022846"/>
    </source>
</evidence>
<name>A0A3P9KTV9_ORYLA</name>
<dbReference type="GO" id="GO:0005858">
    <property type="term" value="C:axonemal dynein complex"/>
    <property type="evidence" value="ECO:0007669"/>
    <property type="project" value="InterPro"/>
</dbReference>
<dbReference type="PANTHER" id="PTHR21625:SF1">
    <property type="entry name" value="DYNEIN REGULATORY COMPLEX PROTEIN 1"/>
    <property type="match status" value="1"/>
</dbReference>
<dbReference type="AlphaFoldDB" id="A0A3P9KTV9"/>
<reference evidence="14" key="3">
    <citation type="submission" date="2025-08" db="UniProtKB">
        <authorList>
            <consortium name="Ensembl"/>
        </authorList>
    </citation>
    <scope>IDENTIFICATION</scope>
    <source>
        <strain evidence="14">HNI</strain>
    </source>
</reference>
<evidence type="ECO:0000256" key="1">
    <source>
        <dbReference type="ARBA" id="ARBA00004611"/>
    </source>
</evidence>
<feature type="coiled-coil region" evidence="10">
    <location>
        <begin position="78"/>
        <end position="105"/>
    </location>
</feature>
<evidence type="ECO:0000256" key="8">
    <source>
        <dbReference type="ARBA" id="ARBA00031554"/>
    </source>
</evidence>
<keyword evidence="4" id="KW-0282">Flagellum</keyword>
<dbReference type="InterPro" id="IPR039750">
    <property type="entry name" value="DRC1/DRC2"/>
</dbReference>